<dbReference type="EMBL" id="JANPWB010000002">
    <property type="protein sequence ID" value="KAJ1204671.1"/>
    <property type="molecule type" value="Genomic_DNA"/>
</dbReference>
<protein>
    <submittedName>
        <fullName evidence="2">Uncharacterized protein</fullName>
    </submittedName>
</protein>
<reference evidence="2" key="1">
    <citation type="journal article" date="2022" name="bioRxiv">
        <title>Sequencing and chromosome-scale assembly of the giantPleurodeles waltlgenome.</title>
        <authorList>
            <person name="Brown T."/>
            <person name="Elewa A."/>
            <person name="Iarovenko S."/>
            <person name="Subramanian E."/>
            <person name="Araus A.J."/>
            <person name="Petzold A."/>
            <person name="Susuki M."/>
            <person name="Suzuki K.-i.T."/>
            <person name="Hayashi T."/>
            <person name="Toyoda A."/>
            <person name="Oliveira C."/>
            <person name="Osipova E."/>
            <person name="Leigh N.D."/>
            <person name="Simon A."/>
            <person name="Yun M.H."/>
        </authorList>
    </citation>
    <scope>NUCLEOTIDE SEQUENCE</scope>
    <source>
        <strain evidence="2">20211129_DDA</strain>
        <tissue evidence="2">Liver</tissue>
    </source>
</reference>
<evidence type="ECO:0000256" key="1">
    <source>
        <dbReference type="SAM" id="MobiDB-lite"/>
    </source>
</evidence>
<gene>
    <name evidence="2" type="ORF">NDU88_000111</name>
</gene>
<name>A0AAV7VWF9_PLEWA</name>
<proteinExistence type="predicted"/>
<evidence type="ECO:0000313" key="2">
    <source>
        <dbReference type="EMBL" id="KAJ1204671.1"/>
    </source>
</evidence>
<comment type="caution">
    <text evidence="2">The sequence shown here is derived from an EMBL/GenBank/DDBJ whole genome shotgun (WGS) entry which is preliminary data.</text>
</comment>
<keyword evidence="3" id="KW-1185">Reference proteome</keyword>
<dbReference type="AlphaFoldDB" id="A0AAV7VWF9"/>
<dbReference type="Proteomes" id="UP001066276">
    <property type="component" value="Chromosome 1_2"/>
</dbReference>
<sequence length="68" mass="7347">MEASQQDLFEPIKSASGSESTALPQEGPRHKKAHLVPKDSADQGTPAIPGSGSLLYWLRLYPKKEEAA</sequence>
<evidence type="ECO:0000313" key="3">
    <source>
        <dbReference type="Proteomes" id="UP001066276"/>
    </source>
</evidence>
<feature type="region of interest" description="Disordered" evidence="1">
    <location>
        <begin position="1"/>
        <end position="52"/>
    </location>
</feature>
<accession>A0AAV7VWF9</accession>
<organism evidence="2 3">
    <name type="scientific">Pleurodeles waltl</name>
    <name type="common">Iberian ribbed newt</name>
    <dbReference type="NCBI Taxonomy" id="8319"/>
    <lineage>
        <taxon>Eukaryota</taxon>
        <taxon>Metazoa</taxon>
        <taxon>Chordata</taxon>
        <taxon>Craniata</taxon>
        <taxon>Vertebrata</taxon>
        <taxon>Euteleostomi</taxon>
        <taxon>Amphibia</taxon>
        <taxon>Batrachia</taxon>
        <taxon>Caudata</taxon>
        <taxon>Salamandroidea</taxon>
        <taxon>Salamandridae</taxon>
        <taxon>Pleurodelinae</taxon>
        <taxon>Pleurodeles</taxon>
    </lineage>
</organism>